<gene>
    <name evidence="1" type="ORF">GP486_002522</name>
</gene>
<organism evidence="1 2">
    <name type="scientific">Trichoglossum hirsutum</name>
    <dbReference type="NCBI Taxonomy" id="265104"/>
    <lineage>
        <taxon>Eukaryota</taxon>
        <taxon>Fungi</taxon>
        <taxon>Dikarya</taxon>
        <taxon>Ascomycota</taxon>
        <taxon>Pezizomycotina</taxon>
        <taxon>Geoglossomycetes</taxon>
        <taxon>Geoglossales</taxon>
        <taxon>Geoglossaceae</taxon>
        <taxon>Trichoglossum</taxon>
    </lineage>
</organism>
<dbReference type="AlphaFoldDB" id="A0A9P8LEM9"/>
<dbReference type="PANTHER" id="PTHR39596">
    <property type="match status" value="1"/>
</dbReference>
<dbReference type="EMBL" id="JAGHQM010000285">
    <property type="protein sequence ID" value="KAH0562872.1"/>
    <property type="molecule type" value="Genomic_DNA"/>
</dbReference>
<reference evidence="1" key="1">
    <citation type="submission" date="2021-03" db="EMBL/GenBank/DDBJ databases">
        <title>Comparative genomics and phylogenomic investigation of the class Geoglossomycetes provide insights into ecological specialization and systematics.</title>
        <authorList>
            <person name="Melie T."/>
            <person name="Pirro S."/>
            <person name="Miller A.N."/>
            <person name="Quandt A."/>
        </authorList>
    </citation>
    <scope>NUCLEOTIDE SEQUENCE</scope>
    <source>
        <strain evidence="1">CAQ_001_2017</strain>
    </source>
</reference>
<evidence type="ECO:0000313" key="1">
    <source>
        <dbReference type="EMBL" id="KAH0562872.1"/>
    </source>
</evidence>
<dbReference type="PANTHER" id="PTHR39596:SF2">
    <property type="entry name" value="HET DOMAIN PROTEIN (AFU_ORTHOLOGUE AFUA_1G17550)-RELATED"/>
    <property type="match status" value="1"/>
</dbReference>
<accession>A0A9P8LEM9</accession>
<keyword evidence="2" id="KW-1185">Reference proteome</keyword>
<evidence type="ECO:0000313" key="2">
    <source>
        <dbReference type="Proteomes" id="UP000750711"/>
    </source>
</evidence>
<sequence length="757" mass="85304">MDHLPTVADPAWSPVEVPYLCKEGYDDQGFLGYPERRGWSTDLFFRGIFRQDPKSWEDTASFLQEWLYFGMLAEFLGFAPKSDDFIRRTEDGRCVITTALLYQYIDIWQRSFQRLPSKARKEYLTRIDKCRSQVVLLSGEAYKQYMLSLYQEMDEHADIDLNNLSCPLPFEVILSIKILGATLDAAGKQVSRDFRYFGWGALVIGSDPLTARMLAAGWCEAEVSRLMESCQMTGMYFASFFHRSQSKESHKQCTQNACIANRINETEYQTKHMTGGCMCSHLGPPMDQVYSILERGGLPLILLSEVTENGGADEVKMEVVAHRSPLPYVAISHVWSDGLGNVNSNTLPMCQLVHLRGLIRELYKDNQTLMAGFLKLAGKPVPLWMDTLCIPLDEKYRTLAISKMRVPFTKADRVLVLDSELQQLSCRTSDEESIMRLGCSGWMRRMWTLQEGRLAKNLYAKFADGFVDLRKTMWTLTRKGFSKRYGYQSISLEASNYLWELSPESGSTEIEGFRGRSTSKPEDFPLCLASLLGLDTAALLNGPKSHRMKKLFLMQKRASAEVLLLKGPRMLGDGNRWVPLSLEAVGITTDIVGVPHSLGLKVSLPGFIVDPPGVPRFPASYPKSVFWRYFIFEDTKNVQRQQYLVGYDSSSDLSGDETNFFSPGDSTKYAFILLNTHSAFESVRAVQVIVYQEKGGALLAKYDCRASIEVCISRVEPGSNGTADKGERQYDPDIFPDGKALMGTASRTGLEQVWIVG</sequence>
<proteinExistence type="predicted"/>
<comment type="caution">
    <text evidence="1">The sequence shown here is derived from an EMBL/GenBank/DDBJ whole genome shotgun (WGS) entry which is preliminary data.</text>
</comment>
<dbReference type="Proteomes" id="UP000750711">
    <property type="component" value="Unassembled WGS sequence"/>
</dbReference>
<protein>
    <recommendedName>
        <fullName evidence="3">Heterokaryon incompatibility domain-containing protein</fullName>
    </recommendedName>
</protein>
<name>A0A9P8LEM9_9PEZI</name>
<evidence type="ECO:0008006" key="3">
    <source>
        <dbReference type="Google" id="ProtNLM"/>
    </source>
</evidence>